<feature type="region of interest" description="Disordered" evidence="4">
    <location>
        <begin position="184"/>
        <end position="212"/>
    </location>
</feature>
<dbReference type="GO" id="GO:0004519">
    <property type="term" value="F:endonuclease activity"/>
    <property type="evidence" value="ECO:0007669"/>
    <property type="project" value="UniProtKB-KW"/>
</dbReference>
<feature type="compositionally biased region" description="Polar residues" evidence="4">
    <location>
        <begin position="202"/>
        <end position="212"/>
    </location>
</feature>
<comment type="similarity">
    <text evidence="1">Belongs to the EndA/NucM nuclease family.</text>
</comment>
<reference evidence="6 7" key="1">
    <citation type="journal article" date="2012" name="J. Bacteriol.">
        <title>Genome Sequence of the Alkane-Degrading Bacterium Alcanivorax hongdengensis Type Strain A-11-3.</title>
        <authorList>
            <person name="Lai Q."/>
            <person name="Shao Z."/>
        </authorList>
    </citation>
    <scope>NUCLEOTIDE SEQUENCE [LARGE SCALE GENOMIC DNA]</scope>
    <source>
        <strain evidence="6 7">A-11-3</strain>
    </source>
</reference>
<dbReference type="SUPFAM" id="SSF54060">
    <property type="entry name" value="His-Me finger endonucleases"/>
    <property type="match status" value="1"/>
</dbReference>
<gene>
    <name evidence="6" type="ORF">A11A3_07323</name>
</gene>
<dbReference type="OrthoDB" id="9800417at2"/>
<evidence type="ECO:0000256" key="2">
    <source>
        <dbReference type="ARBA" id="ARBA00022722"/>
    </source>
</evidence>
<feature type="chain" id="PRO_5003948557" evidence="5">
    <location>
        <begin position="21"/>
        <end position="212"/>
    </location>
</feature>
<dbReference type="PANTHER" id="PTHR33607">
    <property type="entry name" value="ENDONUCLEASE-1"/>
    <property type="match status" value="1"/>
</dbReference>
<accession>L0WCC9</accession>
<dbReference type="eggNOG" id="COG2356">
    <property type="taxonomic scope" value="Bacteria"/>
</dbReference>
<dbReference type="InterPro" id="IPR044925">
    <property type="entry name" value="His-Me_finger_sf"/>
</dbReference>
<dbReference type="PATRIC" id="fig|1177179.3.peg.1471"/>
<evidence type="ECO:0000256" key="4">
    <source>
        <dbReference type="SAM" id="MobiDB-lite"/>
    </source>
</evidence>
<evidence type="ECO:0000256" key="5">
    <source>
        <dbReference type="SAM" id="SignalP"/>
    </source>
</evidence>
<feature type="compositionally biased region" description="Basic and acidic residues" evidence="4">
    <location>
        <begin position="192"/>
        <end position="201"/>
    </location>
</feature>
<keyword evidence="7" id="KW-1185">Reference proteome</keyword>
<evidence type="ECO:0000313" key="7">
    <source>
        <dbReference type="Proteomes" id="UP000010164"/>
    </source>
</evidence>
<feature type="signal peptide" evidence="5">
    <location>
        <begin position="1"/>
        <end position="20"/>
    </location>
</feature>
<keyword evidence="2" id="KW-0540">Nuclease</keyword>
<dbReference type="Pfam" id="PF04231">
    <property type="entry name" value="Endonuclease_1"/>
    <property type="match status" value="1"/>
</dbReference>
<dbReference type="PANTHER" id="PTHR33607:SF2">
    <property type="entry name" value="ENDONUCLEASE-1"/>
    <property type="match status" value="1"/>
</dbReference>
<dbReference type="InterPro" id="IPR007346">
    <property type="entry name" value="Endonuclease-I"/>
</dbReference>
<name>L0WCC9_9GAMM</name>
<keyword evidence="3" id="KW-0378">Hydrolase</keyword>
<dbReference type="Proteomes" id="UP000010164">
    <property type="component" value="Unassembled WGS sequence"/>
</dbReference>
<keyword evidence="5" id="KW-0732">Signal</keyword>
<evidence type="ECO:0000313" key="6">
    <source>
        <dbReference type="EMBL" id="EKF74611.1"/>
    </source>
</evidence>
<dbReference type="RefSeq" id="WP_008928645.1">
    <property type="nucleotide sequence ID" value="NZ_AMRJ01000009.1"/>
</dbReference>
<protein>
    <submittedName>
        <fullName evidence="6">Endonuclease I</fullName>
    </submittedName>
</protein>
<sequence>MHKVSLAFLVLGMISQAVQADDMDERFIQQVYAQGGRTLYCQEDFQAGDRIAVEHVYTERNLRNHLNCSSARSCEQNADYVKMRADMHNMFPVTRHAELDRRRTLFGELPDSENSDADCGYKLSFQSFEPPDHAKGNVARAMLYMYDHYDLPLIGTLQMYQQWNRLDPVDDAERQRNARIKTIQGNSNPFIDDPKKADTLKSRSPVSLQFPG</sequence>
<organism evidence="6 7">
    <name type="scientific">Alcanivorax hongdengensis A-11-3</name>
    <dbReference type="NCBI Taxonomy" id="1177179"/>
    <lineage>
        <taxon>Bacteria</taxon>
        <taxon>Pseudomonadati</taxon>
        <taxon>Pseudomonadota</taxon>
        <taxon>Gammaproteobacteria</taxon>
        <taxon>Oceanospirillales</taxon>
        <taxon>Alcanivoracaceae</taxon>
        <taxon>Alcanivorax</taxon>
    </lineage>
</organism>
<dbReference type="EMBL" id="AMRJ01000009">
    <property type="protein sequence ID" value="EKF74611.1"/>
    <property type="molecule type" value="Genomic_DNA"/>
</dbReference>
<keyword evidence="6" id="KW-0255">Endonuclease</keyword>
<proteinExistence type="inferred from homology"/>
<dbReference type="AlphaFoldDB" id="L0WCC9"/>
<evidence type="ECO:0000256" key="1">
    <source>
        <dbReference type="ARBA" id="ARBA00006429"/>
    </source>
</evidence>
<dbReference type="GO" id="GO:0016787">
    <property type="term" value="F:hydrolase activity"/>
    <property type="evidence" value="ECO:0007669"/>
    <property type="project" value="UniProtKB-KW"/>
</dbReference>
<evidence type="ECO:0000256" key="3">
    <source>
        <dbReference type="ARBA" id="ARBA00022801"/>
    </source>
</evidence>
<comment type="caution">
    <text evidence="6">The sequence shown here is derived from an EMBL/GenBank/DDBJ whole genome shotgun (WGS) entry which is preliminary data.</text>
</comment>